<accession>A0A1H3E6M4</accession>
<keyword evidence="1" id="KW-0812">Transmembrane</keyword>
<dbReference type="EMBL" id="FNMZ01000009">
    <property type="protein sequence ID" value="SDX73908.1"/>
    <property type="molecule type" value="Genomic_DNA"/>
</dbReference>
<evidence type="ECO:0000313" key="3">
    <source>
        <dbReference type="Proteomes" id="UP000199118"/>
    </source>
</evidence>
<keyword evidence="1" id="KW-0472">Membrane</keyword>
<dbReference type="AlphaFoldDB" id="A0A1H3E6M4"/>
<keyword evidence="1" id="KW-1133">Transmembrane helix</keyword>
<evidence type="ECO:0000313" key="2">
    <source>
        <dbReference type="EMBL" id="SDX73908.1"/>
    </source>
</evidence>
<protein>
    <recommendedName>
        <fullName evidence="4">Flp pilus assembly protein, pilin Flp</fullName>
    </recommendedName>
</protein>
<keyword evidence="3" id="KW-1185">Reference proteome</keyword>
<proteinExistence type="predicted"/>
<dbReference type="Proteomes" id="UP000199118">
    <property type="component" value="Unassembled WGS sequence"/>
</dbReference>
<evidence type="ECO:0000256" key="1">
    <source>
        <dbReference type="SAM" id="Phobius"/>
    </source>
</evidence>
<dbReference type="OrthoDB" id="5525128at2"/>
<gene>
    <name evidence="2" type="ORF">SAMN05444336_10978</name>
</gene>
<evidence type="ECO:0008006" key="4">
    <source>
        <dbReference type="Google" id="ProtNLM"/>
    </source>
</evidence>
<feature type="transmembrane region" description="Helical" evidence="1">
    <location>
        <begin position="20"/>
        <end position="40"/>
    </location>
</feature>
<organism evidence="2 3">
    <name type="scientific">Albimonas donghaensis</name>
    <dbReference type="NCBI Taxonomy" id="356660"/>
    <lineage>
        <taxon>Bacteria</taxon>
        <taxon>Pseudomonadati</taxon>
        <taxon>Pseudomonadota</taxon>
        <taxon>Alphaproteobacteria</taxon>
        <taxon>Rhodobacterales</taxon>
        <taxon>Paracoccaceae</taxon>
        <taxon>Albimonas</taxon>
    </lineage>
</organism>
<name>A0A1H3E6M4_9RHOB</name>
<dbReference type="RefSeq" id="WP_092684458.1">
    <property type="nucleotide sequence ID" value="NZ_FNMZ01000009.1"/>
</dbReference>
<reference evidence="2 3" key="1">
    <citation type="submission" date="2016-10" db="EMBL/GenBank/DDBJ databases">
        <authorList>
            <person name="de Groot N.N."/>
        </authorList>
    </citation>
    <scope>NUCLEOTIDE SEQUENCE [LARGE SCALE GENOMIC DNA]</scope>
    <source>
        <strain evidence="2 3">DSM 17890</strain>
    </source>
</reference>
<sequence>MTFFAKVRRAILDESGAVTVDWVVLTAAVVILSIGAIAALDTGVDSMITEISSQLSTGATTVSGASWGDAAATN</sequence>